<accession>A0A3N1XSD9</accession>
<evidence type="ECO:0000313" key="12">
    <source>
        <dbReference type="Proteomes" id="UP000276634"/>
    </source>
</evidence>
<evidence type="ECO:0000256" key="5">
    <source>
        <dbReference type="ARBA" id="ARBA00022519"/>
    </source>
</evidence>
<keyword evidence="5 9" id="KW-0997">Cell inner membrane</keyword>
<keyword evidence="6" id="KW-0812">Transmembrane</keyword>
<evidence type="ECO:0000256" key="4">
    <source>
        <dbReference type="ARBA" id="ARBA00022481"/>
    </source>
</evidence>
<comment type="similarity">
    <text evidence="2 9">Belongs to the GSP I family.</text>
</comment>
<dbReference type="NCBIfam" id="TIGR02532">
    <property type="entry name" value="IV_pilin_GFxxxE"/>
    <property type="match status" value="1"/>
</dbReference>
<comment type="subunit">
    <text evidence="9">Type II secretion is composed of four main components: the outer membrane complex, the inner membrane complex, the cytoplasmic secretion ATPase and the periplasm-spanning pseudopilus.</text>
</comment>
<dbReference type="PANTHER" id="PTHR38779">
    <property type="entry name" value="TYPE II SECRETION SYSTEM PROTEIN I-RELATED"/>
    <property type="match status" value="1"/>
</dbReference>
<dbReference type="PROSITE" id="PS00409">
    <property type="entry name" value="PROKAR_NTER_METHYL"/>
    <property type="match status" value="1"/>
</dbReference>
<dbReference type="AlphaFoldDB" id="A0A3N1XSD9"/>
<reference evidence="11 12" key="1">
    <citation type="submission" date="2018-11" db="EMBL/GenBank/DDBJ databases">
        <title>Genomic Encyclopedia of Type Strains, Phase IV (KMG-IV): sequencing the most valuable type-strain genomes for metagenomic binning, comparative biology and taxonomic classification.</title>
        <authorList>
            <person name="Goeker M."/>
        </authorList>
    </citation>
    <scope>NUCLEOTIDE SEQUENCE [LARGE SCALE GENOMIC DNA]</scope>
    <source>
        <strain evidence="11 12">DSM 100275</strain>
    </source>
</reference>
<comment type="PTM">
    <text evidence="9">Cleaved by prepilin peptidase.</text>
</comment>
<dbReference type="Gene3D" id="3.30.1300.30">
    <property type="entry name" value="GSPII I/J protein-like"/>
    <property type="match status" value="1"/>
</dbReference>
<evidence type="ECO:0000256" key="8">
    <source>
        <dbReference type="ARBA" id="ARBA00023136"/>
    </source>
</evidence>
<gene>
    <name evidence="11" type="ORF">EDC57_2237</name>
</gene>
<dbReference type="Pfam" id="PF02501">
    <property type="entry name" value="T2SSI"/>
    <property type="match status" value="1"/>
</dbReference>
<dbReference type="Proteomes" id="UP000276634">
    <property type="component" value="Unassembled WGS sequence"/>
</dbReference>
<dbReference type="RefSeq" id="WP_123401979.1">
    <property type="nucleotide sequence ID" value="NZ_RJVI01000003.1"/>
</dbReference>
<evidence type="ECO:0000256" key="3">
    <source>
        <dbReference type="ARBA" id="ARBA00022475"/>
    </source>
</evidence>
<keyword evidence="8" id="KW-0472">Membrane</keyword>
<dbReference type="InterPro" id="IPR003413">
    <property type="entry name" value="T2SS_GspI_C"/>
</dbReference>
<keyword evidence="12" id="KW-1185">Reference proteome</keyword>
<sequence length="120" mass="12749">MRGRGFTLVEVLVALAVLAIALGAAVRAVSAAAAAQARLETRTLAQWVAANLVAEQRALGAWPDPGRSDGTAVMGRRAWRWVLTVSRTPDPDLRRLEVAVAPEEAPAQTATRLVAFLARP</sequence>
<protein>
    <recommendedName>
        <fullName evidence="9">Type II secretion system protein I</fullName>
        <shortName evidence="9">T2SS minor pseudopilin I</shortName>
    </recommendedName>
</protein>
<evidence type="ECO:0000259" key="10">
    <source>
        <dbReference type="Pfam" id="PF02501"/>
    </source>
</evidence>
<dbReference type="NCBIfam" id="TIGR01707">
    <property type="entry name" value="gspI"/>
    <property type="match status" value="1"/>
</dbReference>
<organism evidence="11 12">
    <name type="scientific">Inmirania thermothiophila</name>
    <dbReference type="NCBI Taxonomy" id="1750597"/>
    <lineage>
        <taxon>Bacteria</taxon>
        <taxon>Pseudomonadati</taxon>
        <taxon>Pseudomonadota</taxon>
        <taxon>Gammaproteobacteria</taxon>
        <taxon>Chromatiales</taxon>
        <taxon>Ectothiorhodospiraceae</taxon>
        <taxon>Inmirania</taxon>
    </lineage>
</organism>
<dbReference type="SUPFAM" id="SSF54523">
    <property type="entry name" value="Pili subunits"/>
    <property type="match status" value="1"/>
</dbReference>
<evidence type="ECO:0000256" key="7">
    <source>
        <dbReference type="ARBA" id="ARBA00022989"/>
    </source>
</evidence>
<dbReference type="GO" id="GO:0015627">
    <property type="term" value="C:type II protein secretion system complex"/>
    <property type="evidence" value="ECO:0007669"/>
    <property type="project" value="UniProtKB-UniRule"/>
</dbReference>
<proteinExistence type="inferred from homology"/>
<comment type="subcellular location">
    <subcellularLocation>
        <location evidence="1 9">Cell inner membrane</location>
        <topology evidence="1 9">Single-pass membrane protein</topology>
    </subcellularLocation>
</comment>
<feature type="domain" description="Type II secretion system protein GspI C-terminal" evidence="10">
    <location>
        <begin position="39"/>
        <end position="117"/>
    </location>
</feature>
<evidence type="ECO:0000256" key="9">
    <source>
        <dbReference type="RuleBase" id="RU368030"/>
    </source>
</evidence>
<dbReference type="InterPro" id="IPR045584">
    <property type="entry name" value="Pilin-like"/>
</dbReference>
<evidence type="ECO:0000256" key="1">
    <source>
        <dbReference type="ARBA" id="ARBA00004377"/>
    </source>
</evidence>
<dbReference type="GO" id="GO:0005886">
    <property type="term" value="C:plasma membrane"/>
    <property type="evidence" value="ECO:0007669"/>
    <property type="project" value="UniProtKB-SubCell"/>
</dbReference>
<evidence type="ECO:0000256" key="6">
    <source>
        <dbReference type="ARBA" id="ARBA00022692"/>
    </source>
</evidence>
<dbReference type="GO" id="GO:0015628">
    <property type="term" value="P:protein secretion by the type II secretion system"/>
    <property type="evidence" value="ECO:0007669"/>
    <property type="project" value="UniProtKB-UniRule"/>
</dbReference>
<dbReference type="PANTHER" id="PTHR38779:SF2">
    <property type="entry name" value="TYPE II SECRETION SYSTEM PROTEIN I-RELATED"/>
    <property type="match status" value="1"/>
</dbReference>
<keyword evidence="3" id="KW-1003">Cell membrane</keyword>
<dbReference type="InterPro" id="IPR012902">
    <property type="entry name" value="N_methyl_site"/>
</dbReference>
<name>A0A3N1XSD9_9GAMM</name>
<dbReference type="Pfam" id="PF07963">
    <property type="entry name" value="N_methyl"/>
    <property type="match status" value="1"/>
</dbReference>
<evidence type="ECO:0000256" key="2">
    <source>
        <dbReference type="ARBA" id="ARBA00008358"/>
    </source>
</evidence>
<comment type="function">
    <text evidence="9">Component of the type II secretion system required for the energy-dependent secretion of extracellular factors such as proteases and toxins from the periplasm.</text>
</comment>
<keyword evidence="7" id="KW-1133">Transmembrane helix</keyword>
<dbReference type="InterPro" id="IPR010052">
    <property type="entry name" value="T2SS_protein-GspI"/>
</dbReference>
<dbReference type="EMBL" id="RJVI01000003">
    <property type="protein sequence ID" value="ROR29566.1"/>
    <property type="molecule type" value="Genomic_DNA"/>
</dbReference>
<dbReference type="OrthoDB" id="6121517at2"/>
<keyword evidence="4 9" id="KW-0488">Methylation</keyword>
<evidence type="ECO:0000313" key="11">
    <source>
        <dbReference type="EMBL" id="ROR29566.1"/>
    </source>
</evidence>
<comment type="caution">
    <text evidence="11">The sequence shown here is derived from an EMBL/GenBank/DDBJ whole genome shotgun (WGS) entry which is preliminary data.</text>
</comment>